<gene>
    <name evidence="3" type="ORF">GCM10017790_68830</name>
</gene>
<dbReference type="SUPFAM" id="SSF53474">
    <property type="entry name" value="alpha/beta-Hydrolases"/>
    <property type="match status" value="1"/>
</dbReference>
<dbReference type="InterPro" id="IPR013094">
    <property type="entry name" value="AB_hydrolase_3"/>
</dbReference>
<sequence>MKVTIVHAHGGGFTSYDPEIGRLRTDALHRSAKLRVVPVEYRLAPEHPYPAQVADVLDVYRSIEGPVVLLGESAGGTIVLSALLRLLADGEPPPAGVAAISPVADLSLPGGSFVTNDGADILDRDALRRSIEAYLGDAEAGSASPSRGDFTGSPPLWLAVGTAEVLLDDVVTLATSARESGVSAELRVYEGAQHGFEFSGEYPVDADLAAWIGTLG</sequence>
<reference evidence="4" key="1">
    <citation type="journal article" date="2019" name="Int. J. Syst. Evol. Microbiol.">
        <title>The Global Catalogue of Microorganisms (GCM) 10K type strain sequencing project: providing services to taxonomists for standard genome sequencing and annotation.</title>
        <authorList>
            <consortium name="The Broad Institute Genomics Platform"/>
            <consortium name="The Broad Institute Genome Sequencing Center for Infectious Disease"/>
            <person name="Wu L."/>
            <person name="Ma J."/>
        </authorList>
    </citation>
    <scope>NUCLEOTIDE SEQUENCE [LARGE SCALE GENOMIC DNA]</scope>
    <source>
        <strain evidence="4">CGMCC 4.7683</strain>
    </source>
</reference>
<dbReference type="InterPro" id="IPR029058">
    <property type="entry name" value="AB_hydrolase_fold"/>
</dbReference>
<dbReference type="RefSeq" id="WP_191258565.1">
    <property type="nucleotide sequence ID" value="NZ_BNAY01000009.1"/>
</dbReference>
<name>A0ABQ3M968_9PSEU</name>
<evidence type="ECO:0000313" key="3">
    <source>
        <dbReference type="EMBL" id="GHH32018.1"/>
    </source>
</evidence>
<dbReference type="PANTHER" id="PTHR48081:SF8">
    <property type="entry name" value="ALPHA_BETA HYDROLASE FOLD-3 DOMAIN-CONTAINING PROTEIN-RELATED"/>
    <property type="match status" value="1"/>
</dbReference>
<organism evidence="3 4">
    <name type="scientific">Amycolatopsis oliviviridis</name>
    <dbReference type="NCBI Taxonomy" id="1471590"/>
    <lineage>
        <taxon>Bacteria</taxon>
        <taxon>Bacillati</taxon>
        <taxon>Actinomycetota</taxon>
        <taxon>Actinomycetes</taxon>
        <taxon>Pseudonocardiales</taxon>
        <taxon>Pseudonocardiaceae</taxon>
        <taxon>Amycolatopsis</taxon>
    </lineage>
</organism>
<dbReference type="PANTHER" id="PTHR48081">
    <property type="entry name" value="AB HYDROLASE SUPERFAMILY PROTEIN C4A8.06C"/>
    <property type="match status" value="1"/>
</dbReference>
<dbReference type="Proteomes" id="UP000635387">
    <property type="component" value="Unassembled WGS sequence"/>
</dbReference>
<comment type="caution">
    <text evidence="3">The sequence shown here is derived from an EMBL/GenBank/DDBJ whole genome shotgun (WGS) entry which is preliminary data.</text>
</comment>
<keyword evidence="1 3" id="KW-0378">Hydrolase</keyword>
<dbReference type="Gene3D" id="3.40.50.1820">
    <property type="entry name" value="alpha/beta hydrolase"/>
    <property type="match status" value="1"/>
</dbReference>
<proteinExistence type="predicted"/>
<evidence type="ECO:0000256" key="1">
    <source>
        <dbReference type="ARBA" id="ARBA00022801"/>
    </source>
</evidence>
<feature type="domain" description="Alpha/beta hydrolase fold-3" evidence="2">
    <location>
        <begin position="5"/>
        <end position="196"/>
    </location>
</feature>
<dbReference type="InterPro" id="IPR050300">
    <property type="entry name" value="GDXG_lipolytic_enzyme"/>
</dbReference>
<keyword evidence="4" id="KW-1185">Reference proteome</keyword>
<evidence type="ECO:0000313" key="4">
    <source>
        <dbReference type="Proteomes" id="UP000635387"/>
    </source>
</evidence>
<accession>A0ABQ3M968</accession>
<protein>
    <submittedName>
        <fullName evidence="3">Alpha/beta hydrolase</fullName>
    </submittedName>
</protein>
<dbReference type="EMBL" id="BNAY01000009">
    <property type="protein sequence ID" value="GHH32018.1"/>
    <property type="molecule type" value="Genomic_DNA"/>
</dbReference>
<dbReference type="Pfam" id="PF07859">
    <property type="entry name" value="Abhydrolase_3"/>
    <property type="match status" value="1"/>
</dbReference>
<dbReference type="GO" id="GO:0016787">
    <property type="term" value="F:hydrolase activity"/>
    <property type="evidence" value="ECO:0007669"/>
    <property type="project" value="UniProtKB-KW"/>
</dbReference>
<evidence type="ECO:0000259" key="2">
    <source>
        <dbReference type="Pfam" id="PF07859"/>
    </source>
</evidence>